<feature type="region of interest" description="Disordered" evidence="1">
    <location>
        <begin position="119"/>
        <end position="187"/>
    </location>
</feature>
<feature type="compositionally biased region" description="Polar residues" evidence="1">
    <location>
        <begin position="124"/>
        <end position="185"/>
    </location>
</feature>
<reference evidence="3" key="1">
    <citation type="submission" date="2012-11" db="EMBL/GenBank/DDBJ databases">
        <title>Dependencies among metagenomic species, viruses, plasmids and units of genetic variation.</title>
        <authorList>
            <person name="Nielsen H.B."/>
            <person name="Almeida M."/>
            <person name="Juncker A.S."/>
            <person name="Rasmussen S."/>
            <person name="Li J."/>
            <person name="Sunagawa S."/>
            <person name="Plichta D."/>
            <person name="Gautier L."/>
            <person name="Le Chatelier E."/>
            <person name="Peletier E."/>
            <person name="Bonde I."/>
            <person name="Nielsen T."/>
            <person name="Manichanh C."/>
            <person name="Arumugam M."/>
            <person name="Batto J."/>
            <person name="Santos M.B.Q.D."/>
            <person name="Blom N."/>
            <person name="Borruel N."/>
            <person name="Burgdorf K.S."/>
            <person name="Boumezbeur F."/>
            <person name="Casellas F."/>
            <person name="Dore J."/>
            <person name="Guarner F."/>
            <person name="Hansen T."/>
            <person name="Hildebrand F."/>
            <person name="Kaas R.S."/>
            <person name="Kennedy S."/>
            <person name="Kristiansen K."/>
            <person name="Kultima J.R."/>
            <person name="Leonard P."/>
            <person name="Levenez F."/>
            <person name="Lund O."/>
            <person name="Moumen B."/>
            <person name="Le Paslier D."/>
            <person name="Pons N."/>
            <person name="Pedersen O."/>
            <person name="Prifti E."/>
            <person name="Qin J."/>
            <person name="Raes J."/>
            <person name="Tap J."/>
            <person name="Tims S."/>
            <person name="Ussery D.W."/>
            <person name="Yamada T."/>
            <person name="MetaHit consortium"/>
            <person name="Renault P."/>
            <person name="Sicheritz-Ponten T."/>
            <person name="Bork P."/>
            <person name="Wang J."/>
            <person name="Brunak S."/>
            <person name="Ehrlich S.D."/>
        </authorList>
    </citation>
    <scope>NUCLEOTIDE SEQUENCE [LARGE SCALE GENOMIC DNA]</scope>
</reference>
<sequence length="231" mass="25222">MQSEQIINILHIGFIICLVLTILFAALSVFFFFQFKICDVFNAITGRAQRKSVQQMEEENAKTGKLRQDYYSAPTSSDLYTTPSGRIPPVMSAQQAAGGQADGAAYTEQVYHSADPEGREHTMQLHTAQQAASDNGGSEATTLLNGGSEETTLLNSGSEETTLLNSGSEETTLLNSRNGGTTAQRNAGFGETTLLTPEMEASFVQAKTNEKPEWNFVIKKEIMEIHTNEII</sequence>
<evidence type="ECO:0000313" key="3">
    <source>
        <dbReference type="EMBL" id="CCZ26020.1"/>
    </source>
</evidence>
<keyword evidence="2" id="KW-0812">Transmembrane</keyword>
<accession>R5QBI7</accession>
<name>R5QBI7_9FIRM</name>
<dbReference type="RefSeq" id="WP_022003252.1">
    <property type="nucleotide sequence ID" value="NZ_HF995178.1"/>
</dbReference>
<keyword evidence="2" id="KW-1133">Transmembrane helix</keyword>
<dbReference type="AlphaFoldDB" id="R5QBI7"/>
<keyword evidence="2" id="KW-0472">Membrane</keyword>
<gene>
    <name evidence="3" type="ORF">BN734_01758</name>
</gene>
<organism evidence="3 4">
    <name type="scientific">[Ruminococcus] torques CAG:61</name>
    <dbReference type="NCBI Taxonomy" id="1263108"/>
    <lineage>
        <taxon>Bacteria</taxon>
        <taxon>Bacillati</taxon>
        <taxon>Bacillota</taxon>
        <taxon>Clostridia</taxon>
        <taxon>Lachnospirales</taxon>
        <taxon>Lachnospiraceae</taxon>
        <taxon>Mediterraneibacter</taxon>
    </lineage>
</organism>
<comment type="caution">
    <text evidence="3">The sequence shown here is derived from an EMBL/GenBank/DDBJ whole genome shotgun (WGS) entry which is preliminary data.</text>
</comment>
<feature type="transmembrane region" description="Helical" evidence="2">
    <location>
        <begin position="12"/>
        <end position="33"/>
    </location>
</feature>
<dbReference type="EMBL" id="CAZS010000075">
    <property type="protein sequence ID" value="CCZ26020.1"/>
    <property type="molecule type" value="Genomic_DNA"/>
</dbReference>
<evidence type="ECO:0000256" key="2">
    <source>
        <dbReference type="SAM" id="Phobius"/>
    </source>
</evidence>
<evidence type="ECO:0000256" key="1">
    <source>
        <dbReference type="SAM" id="MobiDB-lite"/>
    </source>
</evidence>
<protein>
    <submittedName>
        <fullName evidence="3">Uncharacterized protein</fullName>
    </submittedName>
</protein>
<proteinExistence type="predicted"/>
<dbReference type="Proteomes" id="UP000017998">
    <property type="component" value="Unassembled WGS sequence"/>
</dbReference>
<evidence type="ECO:0000313" key="4">
    <source>
        <dbReference type="Proteomes" id="UP000017998"/>
    </source>
</evidence>